<keyword evidence="3" id="KW-1185">Reference proteome</keyword>
<name>A0A835RUP1_VANPL</name>
<sequence length="1977" mass="226775">MMSRIPKWKIEKTKVKVVFRLQFHATQIPQTGWDKLFVSFIPVDIGKVTSKTSKGSSKSSILGDVIINLADFADALKPSSIALPLLGCEFGTILHVTVQLLTSKTGFREFEQQRELIVKGSQGSGRSHESTEVMRATSGAREQMDKGNSVGLPSITETSDLDEVYDLAARADGPSHISENLYVGKSDASNIPEIDSSLKFVVSGDVGFAPVDDSSTEKGVQNDKQLSMEISNDRSHGLNSEYSIAHDLTSTCEDNERLNVRLQVAESAFLQLKSEAMSLKNISDDLYSETRNLSQQLTIELASGEKLAREINNLKSEYLKLEHIVEQVTVALAAQQTVPFSVQMKKYCREEAFMEDKLVNSALVAEPGNLCSASQSKLLQGIFLIECKVRQILNKAGFGNCRNEFSDLFEEFDVLGCLIQNLKQLIIGESDMEPGRELQATENHFTCILQSEHYPQEQGMPRCLIEPYNKEGVNNEEMSELLDQLEALKSENKSLAKRMSQMECYYEALNHELEEGQKQTANQLENLRSEHSSFFTISALQNQTEKLNQDMNEQLISFAKDRHNLRSFIEELENRAISSEKMLRRVRRNYAIAVDRLQKDLELLSIQVLSMYEANENLAKQAFLDAFEQQQDDQSKQMKLCETYECLASIMQQQQKPVQHDIVLTQIEQQLPARLNGVSHTLLRNFSSLEENKCLSQTGFAMDSEFQVNDEPDVHLTVLKLQENTLSACKNDVLLERKDPLFPKGSSMETTWDTIPLQNLDVQDSNFNAEKYENMESMAVACFSTQTENQQLDNRSGFEERELASLQQLLASRQAELSEVRMNDVYLEIYAKILQETLYNVFMGIGHMNGKVVELQLKIEGCTNEKELLALKLQAALDEAKRLFDAEKQCKIQYSNLLSENQLLELKLNDALHENSFLRRNVADCQGLIAEIGVFESNYKDCFAEKNELQDLLNEEKSQRKYLQGTHSSLVEEFKSLKDLYDKQCSLTCELQNLSTYLKGKLLDLCSSMILCNQKFKYSLVDDALVKKELETEKFDAIISHLEQFQLELCCRLVKLQQEKNVAEEQIEAVKLTLNEKESRNAVMKKKFELELDGIRAKFDLSDKKVQHLQLELQVAEDKLSHCKEAEEMRSLENEELFSRVSTMEIELQQATKVCEDFSKKLSASESVYDSIQKVKFNLMECMQHNRDLVSSIESGKLASMEMEKELSGLKISLHDAQDKLQSEKMHREQLEVSVADYKLQLKRTSQQLVTFDEQKSELCYLKTRVLDLESDLQYSLAYHAEREQKINAETSSLHLRTAIMENHLVAAIEHSISADVELTFMRNQFYYMTMNIVLYQIVLKNILEELHLKHLSAVISLERYITGEIELVAEKERLSASLQVAKSEIEVISSEKESLISYIMDANMVKRTDFEDMKTRAVNLEACYAEEKKQYEDEIYMLNSLLQSTECFDEQWLSNVELDIIMILFRSKWSEHVMQMSLFKDNDYELCKLREQCIDLNQKLSEQILKTEEFKSLSVHLRELKDKADVECHQARERRVSEGASSDVQESLRIAFIKEQYESKLQELRNQCSISKTYAEELLFKLQNSLDDVEMRKKNEASLAKRNQEMSILVSNLEKELQAVVTDRRELIKACDRMKAELECTILSLECCKEEKLKLQNSLKESCDERQNIRVELDLVKRLLQNMASDPGLGLGSNFKDDNAFNRSIGELLEDVCSVMPVVHNEKSSAEVCSEENSVANVCVDLTDEGVNCSPCRKLDHIANRDVYLNTQHDKVENLLEEEAERGTLLDNNAIQIAKIEKHFREQQRLMSGMELFHKQLNRLRSENLSFDINFEEYQINADLHTLQRELLLLDVANEKLGIIFPSYRTLNGYGNTLERVLSLEVELAEALQVKKKPESHFQSSFLKQYNDDEAIFQSFRDINELIKDMLELKKRNAAVESELQDMQDRYSQLSLKFAEVEGERQKLVMSLKNRRQKKS</sequence>
<dbReference type="EMBL" id="JADCNL010000002">
    <property type="protein sequence ID" value="KAG0492387.1"/>
    <property type="molecule type" value="Genomic_DNA"/>
</dbReference>
<evidence type="ECO:0000256" key="1">
    <source>
        <dbReference type="SAM" id="Coils"/>
    </source>
</evidence>
<protein>
    <recommendedName>
        <fullName evidence="4">C2 NT-type domain-containing protein</fullName>
    </recommendedName>
</protein>
<evidence type="ECO:0000313" key="3">
    <source>
        <dbReference type="Proteomes" id="UP000636800"/>
    </source>
</evidence>
<comment type="caution">
    <text evidence="2">The sequence shown here is derived from an EMBL/GenBank/DDBJ whole genome shotgun (WGS) entry which is preliminary data.</text>
</comment>
<gene>
    <name evidence="2" type="ORF">HPP92_005785</name>
</gene>
<dbReference type="Proteomes" id="UP000636800">
    <property type="component" value="Chromosome 2"/>
</dbReference>
<feature type="coiled-coil region" evidence="1">
    <location>
        <begin position="1053"/>
        <end position="1080"/>
    </location>
</feature>
<feature type="coiled-coil region" evidence="1">
    <location>
        <begin position="1200"/>
        <end position="1248"/>
    </location>
</feature>
<keyword evidence="1" id="KW-0175">Coiled coil</keyword>
<dbReference type="OrthoDB" id="773154at2759"/>
<feature type="coiled-coil region" evidence="1">
    <location>
        <begin position="1920"/>
        <end position="1961"/>
    </location>
</feature>
<evidence type="ECO:0008006" key="4">
    <source>
        <dbReference type="Google" id="ProtNLM"/>
    </source>
</evidence>
<proteinExistence type="predicted"/>
<feature type="coiled-coil region" evidence="1">
    <location>
        <begin position="478"/>
        <end position="589"/>
    </location>
</feature>
<accession>A0A835RUP1</accession>
<feature type="coiled-coil region" evidence="1">
    <location>
        <begin position="894"/>
        <end position="959"/>
    </location>
</feature>
<dbReference type="PANTHER" id="PTHR34452">
    <property type="entry name" value="MYOSIN HEAVY CHAIN-RELATED PROTEIN"/>
    <property type="match status" value="1"/>
</dbReference>
<evidence type="ECO:0000313" key="2">
    <source>
        <dbReference type="EMBL" id="KAG0492387.1"/>
    </source>
</evidence>
<dbReference type="PANTHER" id="PTHR34452:SF1">
    <property type="entry name" value="SPORULATION-SPECIFIC PROTEIN"/>
    <property type="match status" value="1"/>
</dbReference>
<organism evidence="2 3">
    <name type="scientific">Vanilla planifolia</name>
    <name type="common">Vanilla</name>
    <dbReference type="NCBI Taxonomy" id="51239"/>
    <lineage>
        <taxon>Eukaryota</taxon>
        <taxon>Viridiplantae</taxon>
        <taxon>Streptophyta</taxon>
        <taxon>Embryophyta</taxon>
        <taxon>Tracheophyta</taxon>
        <taxon>Spermatophyta</taxon>
        <taxon>Magnoliopsida</taxon>
        <taxon>Liliopsida</taxon>
        <taxon>Asparagales</taxon>
        <taxon>Orchidaceae</taxon>
        <taxon>Vanilloideae</taxon>
        <taxon>Vanilleae</taxon>
        <taxon>Vanilla</taxon>
    </lineage>
</organism>
<reference evidence="2 3" key="1">
    <citation type="journal article" date="2020" name="Nat. Food">
        <title>A phased Vanilla planifolia genome enables genetic improvement of flavour and production.</title>
        <authorList>
            <person name="Hasing T."/>
            <person name="Tang H."/>
            <person name="Brym M."/>
            <person name="Khazi F."/>
            <person name="Huang T."/>
            <person name="Chambers A.H."/>
        </authorList>
    </citation>
    <scope>NUCLEOTIDE SEQUENCE [LARGE SCALE GENOMIC DNA]</scope>
    <source>
        <tissue evidence="2">Leaf</tissue>
    </source>
</reference>